<feature type="domain" description="Ricin B lectin" evidence="3">
    <location>
        <begin position="109"/>
        <end position="243"/>
    </location>
</feature>
<evidence type="ECO:0000256" key="1">
    <source>
        <dbReference type="SAM" id="MobiDB-lite"/>
    </source>
</evidence>
<comment type="caution">
    <text evidence="4">The sequence shown here is derived from an EMBL/GenBank/DDBJ whole genome shotgun (WGS) entry which is preliminary data.</text>
</comment>
<dbReference type="SMART" id="SM00458">
    <property type="entry name" value="RICIN"/>
    <property type="match status" value="1"/>
</dbReference>
<sequence length="243" mass="23712">MADPDPHHDPSGTVYGVRRAARPGLPADPLMRSALAVGLAGVLLGVFFATGVLGGGDDRAPVVPAAAPTPAAPTPAASTPAAESTSPPAATTPPPSPTPPPTTPATVTGPVVLRAVTSGLCVGTDGAGETATAELAGCTGGAEQQWVANPVAPDLVTLTNAGHGQCLDVDGGSGDDGARLQQFGCHGQANQQWRLTPVGTGPVLLVGVGSGKCAQVRNDGTAAGDDLVQATCTAAAGQQWTLG</sequence>
<feature type="transmembrane region" description="Helical" evidence="2">
    <location>
        <begin position="33"/>
        <end position="53"/>
    </location>
</feature>
<keyword evidence="5" id="KW-1185">Reference proteome</keyword>
<dbReference type="SUPFAM" id="SSF50370">
    <property type="entry name" value="Ricin B-like lectins"/>
    <property type="match status" value="1"/>
</dbReference>
<dbReference type="RefSeq" id="WP_204956588.1">
    <property type="nucleotide sequence ID" value="NZ_JAFEUO010000001.1"/>
</dbReference>
<evidence type="ECO:0000256" key="2">
    <source>
        <dbReference type="SAM" id="Phobius"/>
    </source>
</evidence>
<dbReference type="Pfam" id="PF00652">
    <property type="entry name" value="Ricin_B_lectin"/>
    <property type="match status" value="1"/>
</dbReference>
<evidence type="ECO:0000313" key="5">
    <source>
        <dbReference type="Proteomes" id="UP000809587"/>
    </source>
</evidence>
<dbReference type="Gene3D" id="2.80.10.50">
    <property type="match status" value="1"/>
</dbReference>
<gene>
    <name evidence="4" type="ORF">JQN84_01395</name>
</gene>
<dbReference type="PROSITE" id="PS50231">
    <property type="entry name" value="RICIN_B_LECTIN"/>
    <property type="match status" value="1"/>
</dbReference>
<evidence type="ECO:0000313" key="4">
    <source>
        <dbReference type="EMBL" id="MBM7081204.1"/>
    </source>
</evidence>
<keyword evidence="2" id="KW-0812">Transmembrane</keyword>
<reference evidence="4 5" key="1">
    <citation type="submission" date="2021-02" db="EMBL/GenBank/DDBJ databases">
        <authorList>
            <person name="Lee D.-H."/>
        </authorList>
    </citation>
    <scope>NUCLEOTIDE SEQUENCE [LARGE SCALE GENOMIC DNA]</scope>
    <source>
        <strain evidence="4 5">MMS20-R2-29</strain>
    </source>
</reference>
<accession>A0ABS2J4F0</accession>
<name>A0ABS2J4F0_9ACTN</name>
<feature type="compositionally biased region" description="Low complexity" evidence="1">
    <location>
        <begin position="64"/>
        <end position="89"/>
    </location>
</feature>
<dbReference type="InterPro" id="IPR000772">
    <property type="entry name" value="Ricin_B_lectin"/>
</dbReference>
<dbReference type="EMBL" id="JAFEUO010000001">
    <property type="protein sequence ID" value="MBM7081204.1"/>
    <property type="molecule type" value="Genomic_DNA"/>
</dbReference>
<dbReference type="CDD" id="cd00161">
    <property type="entry name" value="beta-trefoil_Ricin-like"/>
    <property type="match status" value="1"/>
</dbReference>
<keyword evidence="2" id="KW-0472">Membrane</keyword>
<protein>
    <submittedName>
        <fullName evidence="4">RICIN domain-containing protein</fullName>
    </submittedName>
</protein>
<dbReference type="InterPro" id="IPR035992">
    <property type="entry name" value="Ricin_B-like_lectins"/>
</dbReference>
<keyword evidence="2" id="KW-1133">Transmembrane helix</keyword>
<proteinExistence type="predicted"/>
<dbReference type="Proteomes" id="UP000809587">
    <property type="component" value="Unassembled WGS sequence"/>
</dbReference>
<evidence type="ECO:0000259" key="3">
    <source>
        <dbReference type="SMART" id="SM00458"/>
    </source>
</evidence>
<organism evidence="4 5">
    <name type="scientific">Micromonospora humidisoli</name>
    <dbReference type="NCBI Taxonomy" id="2807622"/>
    <lineage>
        <taxon>Bacteria</taxon>
        <taxon>Bacillati</taxon>
        <taxon>Actinomycetota</taxon>
        <taxon>Actinomycetes</taxon>
        <taxon>Micromonosporales</taxon>
        <taxon>Micromonosporaceae</taxon>
        <taxon>Micromonospora</taxon>
    </lineage>
</organism>
<feature type="compositionally biased region" description="Pro residues" evidence="1">
    <location>
        <begin position="90"/>
        <end position="103"/>
    </location>
</feature>
<feature type="region of interest" description="Disordered" evidence="1">
    <location>
        <begin position="64"/>
        <end position="107"/>
    </location>
</feature>